<dbReference type="InterPro" id="IPR024079">
    <property type="entry name" value="MetalloPept_cat_dom_sf"/>
</dbReference>
<evidence type="ECO:0000256" key="2">
    <source>
        <dbReference type="SAM" id="Phobius"/>
    </source>
</evidence>
<name>A0AAV6VUQ8_9ARAC</name>
<dbReference type="Gene3D" id="4.10.70.10">
    <property type="entry name" value="Disintegrin domain"/>
    <property type="match status" value="1"/>
</dbReference>
<protein>
    <recommendedName>
        <fullName evidence="3">Disintegrin domain-containing protein</fullName>
    </recommendedName>
</protein>
<dbReference type="GO" id="GO:0006509">
    <property type="term" value="P:membrane protein ectodomain proteolysis"/>
    <property type="evidence" value="ECO:0007669"/>
    <property type="project" value="TreeGrafter"/>
</dbReference>
<dbReference type="PANTHER" id="PTHR45702:SF2">
    <property type="entry name" value="KUZBANIAN, ISOFORM A"/>
    <property type="match status" value="1"/>
</dbReference>
<dbReference type="InterPro" id="IPR051489">
    <property type="entry name" value="ADAM_Metalloproteinase"/>
</dbReference>
<dbReference type="GO" id="GO:0005886">
    <property type="term" value="C:plasma membrane"/>
    <property type="evidence" value="ECO:0007669"/>
    <property type="project" value="TreeGrafter"/>
</dbReference>
<feature type="transmembrane region" description="Helical" evidence="2">
    <location>
        <begin position="392"/>
        <end position="413"/>
    </location>
</feature>
<dbReference type="Gene3D" id="3.40.390.10">
    <property type="entry name" value="Collagenase (Catalytic Domain)"/>
    <property type="match status" value="1"/>
</dbReference>
<dbReference type="AlphaFoldDB" id="A0AAV6VUQ8"/>
<dbReference type="PANTHER" id="PTHR45702">
    <property type="entry name" value="ADAM10/ADAM17 METALLOPEPTIDASE FAMILY MEMBER"/>
    <property type="match status" value="1"/>
</dbReference>
<evidence type="ECO:0000256" key="1">
    <source>
        <dbReference type="PROSITE-ProRule" id="PRU00068"/>
    </source>
</evidence>
<comment type="caution">
    <text evidence="1">Lacks conserved residue(s) required for the propagation of feature annotation.</text>
</comment>
<reference evidence="4 5" key="1">
    <citation type="journal article" date="2022" name="Nat. Ecol. Evol.">
        <title>A masculinizing supergene underlies an exaggerated male reproductive morph in a spider.</title>
        <authorList>
            <person name="Hendrickx F."/>
            <person name="De Corte Z."/>
            <person name="Sonet G."/>
            <person name="Van Belleghem S.M."/>
            <person name="Kostlbacher S."/>
            <person name="Vangestel C."/>
        </authorList>
    </citation>
    <scope>NUCLEOTIDE SEQUENCE [LARGE SCALE GENOMIC DNA]</scope>
    <source>
        <strain evidence="4">W744_W776</strain>
    </source>
</reference>
<evidence type="ECO:0000313" key="4">
    <source>
        <dbReference type="EMBL" id="KAG8200474.1"/>
    </source>
</evidence>
<dbReference type="GO" id="GO:0007219">
    <property type="term" value="P:Notch signaling pathway"/>
    <property type="evidence" value="ECO:0007669"/>
    <property type="project" value="TreeGrafter"/>
</dbReference>
<dbReference type="SUPFAM" id="SSF55486">
    <property type="entry name" value="Metalloproteases ('zincins'), catalytic domain"/>
    <property type="match status" value="1"/>
</dbReference>
<keyword evidence="2" id="KW-1133">Transmembrane helix</keyword>
<comment type="caution">
    <text evidence="4">The sequence shown here is derived from an EMBL/GenBank/DDBJ whole genome shotgun (WGS) entry which is preliminary data.</text>
</comment>
<keyword evidence="2" id="KW-0472">Membrane</keyword>
<dbReference type="Pfam" id="PF13574">
    <property type="entry name" value="Reprolysin_2"/>
    <property type="match status" value="1"/>
</dbReference>
<dbReference type="PROSITE" id="PS50214">
    <property type="entry name" value="DISINTEGRIN_2"/>
    <property type="match status" value="1"/>
</dbReference>
<keyword evidence="2" id="KW-0812">Transmembrane</keyword>
<dbReference type="Proteomes" id="UP000827092">
    <property type="component" value="Unassembled WGS sequence"/>
</dbReference>
<dbReference type="InterPro" id="IPR036436">
    <property type="entry name" value="Disintegrin_dom_sf"/>
</dbReference>
<feature type="domain" description="Disintegrin" evidence="3">
    <location>
        <begin position="175"/>
        <end position="271"/>
    </location>
</feature>
<keyword evidence="5" id="KW-1185">Reference proteome</keyword>
<gene>
    <name evidence="4" type="ORF">JTE90_000554</name>
</gene>
<evidence type="ECO:0000259" key="3">
    <source>
        <dbReference type="PROSITE" id="PS50214"/>
    </source>
</evidence>
<dbReference type="SMART" id="SM00050">
    <property type="entry name" value="DISIN"/>
    <property type="match status" value="1"/>
</dbReference>
<sequence>MSVYKTPYDDNYPMIEAFTLEQYLTKLLYRKQTYPFCLSISMSYLPLKGPAIGQAFKPDLTPPNYFSGICENPIKDFDTNTMLHFNVVAVNLRISTFPLLPLAITTLAFTHVIGLAFGSDHDPTVHHICSPAKGKYLMYPKTLPTSIQRSEFSPCSRISMAEIIRLKGGCLKKRKATCGNAIREDGEECDCGTKSTCRTIDPCCTPSDTEQPEVGCTFRKENNFEFECSPKESSCCTENCKISNYTSLMCYSDSFLCLQRFCDGVNSECPEPENDLAICPTKAMVCDGTICSSSVSVCWQLGLQECFCRGDVLNECYICCQQEGNCVPAFTLRLFNGSSTPYVHEEGTPCNYNVSKCDGKGKCVEVEKKRKNRFWRLILHALRVLMRHRRSLGFLLIVLLAIALVAVCVTMHLDRN</sequence>
<evidence type="ECO:0000313" key="5">
    <source>
        <dbReference type="Proteomes" id="UP000827092"/>
    </source>
</evidence>
<accession>A0AAV6VUQ8</accession>
<dbReference type="GO" id="GO:0004222">
    <property type="term" value="F:metalloendopeptidase activity"/>
    <property type="evidence" value="ECO:0007669"/>
    <property type="project" value="TreeGrafter"/>
</dbReference>
<organism evidence="4 5">
    <name type="scientific">Oedothorax gibbosus</name>
    <dbReference type="NCBI Taxonomy" id="931172"/>
    <lineage>
        <taxon>Eukaryota</taxon>
        <taxon>Metazoa</taxon>
        <taxon>Ecdysozoa</taxon>
        <taxon>Arthropoda</taxon>
        <taxon>Chelicerata</taxon>
        <taxon>Arachnida</taxon>
        <taxon>Araneae</taxon>
        <taxon>Araneomorphae</taxon>
        <taxon>Entelegynae</taxon>
        <taxon>Araneoidea</taxon>
        <taxon>Linyphiidae</taxon>
        <taxon>Erigoninae</taxon>
        <taxon>Oedothorax</taxon>
    </lineage>
</organism>
<dbReference type="EMBL" id="JAFNEN010000015">
    <property type="protein sequence ID" value="KAG8200474.1"/>
    <property type="molecule type" value="Genomic_DNA"/>
</dbReference>
<proteinExistence type="predicted"/>
<dbReference type="InterPro" id="IPR001762">
    <property type="entry name" value="Disintegrin_dom"/>
</dbReference>